<dbReference type="InterPro" id="IPR036691">
    <property type="entry name" value="Endo/exonu/phosph_ase_sf"/>
</dbReference>
<dbReference type="InterPro" id="IPR005135">
    <property type="entry name" value="Endo/exonuclease/phosphatase"/>
</dbReference>
<comment type="caution">
    <text evidence="16">The sequence shown here is derived from an EMBL/GenBank/DDBJ whole genome shotgun (WGS) entry which is preliminary data.</text>
</comment>
<keyword evidence="13" id="KW-1133">Transmembrane helix</keyword>
<comment type="subcellular location">
    <subcellularLocation>
        <location evidence="1">Endoplasmic reticulum</location>
    </subcellularLocation>
</comment>
<dbReference type="GO" id="GO:0003677">
    <property type="term" value="F:DNA binding"/>
    <property type="evidence" value="ECO:0007669"/>
    <property type="project" value="TreeGrafter"/>
</dbReference>
<feature type="signal peptide" evidence="14">
    <location>
        <begin position="1"/>
        <end position="21"/>
    </location>
</feature>
<dbReference type="CDD" id="cd10282">
    <property type="entry name" value="DNase1"/>
    <property type="match status" value="1"/>
</dbReference>
<keyword evidence="7" id="KW-0256">Endoplasmic reticulum</keyword>
<keyword evidence="6" id="KW-0378">Hydrolase</keyword>
<dbReference type="EMBL" id="QBIY01013496">
    <property type="protein sequence ID" value="RXN02685.1"/>
    <property type="molecule type" value="Genomic_DNA"/>
</dbReference>
<dbReference type="PROSITE" id="PS00919">
    <property type="entry name" value="DNASE_I_1"/>
    <property type="match status" value="1"/>
</dbReference>
<dbReference type="Gene3D" id="3.60.10.10">
    <property type="entry name" value="Endonuclease/exonuclease/phosphatase"/>
    <property type="match status" value="3"/>
</dbReference>
<evidence type="ECO:0000256" key="8">
    <source>
        <dbReference type="ARBA" id="ARBA00023157"/>
    </source>
</evidence>
<keyword evidence="13" id="KW-0812">Transmembrane</keyword>
<reference evidence="16 17" key="1">
    <citation type="submission" date="2018-03" db="EMBL/GenBank/DDBJ databases">
        <title>Draft genome sequence of Rohu Carp (Labeo rohita).</title>
        <authorList>
            <person name="Das P."/>
            <person name="Kushwaha B."/>
            <person name="Joshi C.G."/>
            <person name="Kumar D."/>
            <person name="Nagpure N.S."/>
            <person name="Sahoo L."/>
            <person name="Das S.P."/>
            <person name="Bit A."/>
            <person name="Patnaik S."/>
            <person name="Meher P.K."/>
            <person name="Jayasankar P."/>
            <person name="Koringa P.G."/>
            <person name="Patel N.V."/>
            <person name="Hinsu A.T."/>
            <person name="Kumar R."/>
            <person name="Pandey M."/>
            <person name="Agarwal S."/>
            <person name="Srivastava S."/>
            <person name="Singh M."/>
            <person name="Iquebal M.A."/>
            <person name="Jaiswal S."/>
            <person name="Angadi U.B."/>
            <person name="Kumar N."/>
            <person name="Raza M."/>
            <person name="Shah T.M."/>
            <person name="Rai A."/>
            <person name="Jena J.K."/>
        </authorList>
    </citation>
    <scope>NUCLEOTIDE SEQUENCE [LARGE SCALE GENOMIC DNA]</scope>
    <source>
        <strain evidence="16">DASCIFA01</strain>
        <tissue evidence="16">Testis</tissue>
    </source>
</reference>
<evidence type="ECO:0000256" key="14">
    <source>
        <dbReference type="SAM" id="SignalP"/>
    </source>
</evidence>
<evidence type="ECO:0000313" key="17">
    <source>
        <dbReference type="Proteomes" id="UP000290572"/>
    </source>
</evidence>
<evidence type="ECO:0000256" key="4">
    <source>
        <dbReference type="ARBA" id="ARBA00022729"/>
    </source>
</evidence>
<dbReference type="Pfam" id="PF03372">
    <property type="entry name" value="Exo_endo_phos"/>
    <property type="match status" value="1"/>
</dbReference>
<gene>
    <name evidence="16" type="ORF">ROHU_034861</name>
</gene>
<dbReference type="InterPro" id="IPR016202">
    <property type="entry name" value="DNase_I"/>
</dbReference>
<evidence type="ECO:0000256" key="10">
    <source>
        <dbReference type="ARBA" id="ARBA00041152"/>
    </source>
</evidence>
<dbReference type="SUPFAM" id="SSF56219">
    <property type="entry name" value="DNase I-like"/>
    <property type="match status" value="3"/>
</dbReference>
<evidence type="ECO:0000313" key="16">
    <source>
        <dbReference type="EMBL" id="RXN02685.1"/>
    </source>
</evidence>
<evidence type="ECO:0000256" key="5">
    <source>
        <dbReference type="ARBA" id="ARBA00022759"/>
    </source>
</evidence>
<dbReference type="GO" id="GO:0004530">
    <property type="term" value="F:deoxyribonuclease I activity"/>
    <property type="evidence" value="ECO:0007669"/>
    <property type="project" value="TreeGrafter"/>
</dbReference>
<proteinExistence type="inferred from homology"/>
<evidence type="ECO:0000256" key="13">
    <source>
        <dbReference type="SAM" id="Phobius"/>
    </source>
</evidence>
<evidence type="ECO:0000256" key="3">
    <source>
        <dbReference type="ARBA" id="ARBA00022722"/>
    </source>
</evidence>
<dbReference type="GO" id="GO:0005783">
    <property type="term" value="C:endoplasmic reticulum"/>
    <property type="evidence" value="ECO:0007669"/>
    <property type="project" value="UniProtKB-SubCell"/>
</dbReference>
<dbReference type="PANTHER" id="PTHR11371">
    <property type="entry name" value="DEOXYRIBONUCLEASE"/>
    <property type="match status" value="1"/>
</dbReference>
<name>A0A498LBG9_LABRO</name>
<feature type="transmembrane region" description="Helical" evidence="13">
    <location>
        <begin position="422"/>
        <end position="441"/>
    </location>
</feature>
<dbReference type="AlphaFoldDB" id="A0A498LBG9"/>
<dbReference type="SMART" id="SM00476">
    <property type="entry name" value="DNaseIc"/>
    <property type="match status" value="1"/>
</dbReference>
<dbReference type="PRINTS" id="PR00130">
    <property type="entry name" value="DNASEI"/>
</dbReference>
<evidence type="ECO:0000256" key="6">
    <source>
        <dbReference type="ARBA" id="ARBA00022801"/>
    </source>
</evidence>
<organism evidence="16 17">
    <name type="scientific">Labeo rohita</name>
    <name type="common">Indian major carp</name>
    <name type="synonym">Cyprinus rohita</name>
    <dbReference type="NCBI Taxonomy" id="84645"/>
    <lineage>
        <taxon>Eukaryota</taxon>
        <taxon>Metazoa</taxon>
        <taxon>Chordata</taxon>
        <taxon>Craniata</taxon>
        <taxon>Vertebrata</taxon>
        <taxon>Euteleostomi</taxon>
        <taxon>Actinopterygii</taxon>
        <taxon>Neopterygii</taxon>
        <taxon>Teleostei</taxon>
        <taxon>Ostariophysi</taxon>
        <taxon>Cypriniformes</taxon>
        <taxon>Cyprinidae</taxon>
        <taxon>Labeoninae</taxon>
        <taxon>Labeonini</taxon>
        <taxon>Labeo</taxon>
    </lineage>
</organism>
<keyword evidence="9" id="KW-0325">Glycoprotein</keyword>
<accession>A0A498LBG9</accession>
<feature type="chain" id="PRO_5019766087" description="Deoxyribonuclease-1-like 1" evidence="14">
    <location>
        <begin position="22"/>
        <end position="442"/>
    </location>
</feature>
<keyword evidence="8" id="KW-1015">Disulfide bond</keyword>
<dbReference type="STRING" id="84645.A0A498LBG9"/>
<dbReference type="Proteomes" id="UP000290572">
    <property type="component" value="Unassembled WGS sequence"/>
</dbReference>
<keyword evidence="17" id="KW-1185">Reference proteome</keyword>
<evidence type="ECO:0000256" key="12">
    <source>
        <dbReference type="ARBA" id="ARBA00043073"/>
    </source>
</evidence>
<sequence length="442" mass="49691">MSVRLFLLTLSILSGLLSCYGFRICAFNVKSFGDSKSADAKIMNSVSKIVSRCDICLLQEVRDQKNKAIPRLLAAVNRMSVRLFLLTLSILSGLLSCYGFRICAFNVKSFGDSKSADAKIMNSVSKIVSRCDICLLQEVRDQKNKAIPRLLAAVNRMSVRLFLLTLSILSGLLSCYGFRICAFNVKSFGDSKSADAKIMNSVSKIVSRCDICLLQEVRDQKNKAIPRLLAAVNRKSTAKLINQYQYPDTQKGDVDAFSREPFVVRFQAPKTVAKEFVLIPQHTTPSNATKEIDELYDVFVDIKERWKIENVMFLGDFNAACGYVAKKNRKNIRLFSDPSFIWLIQDNVDTTVKQSTDCAYDRIVVHGEQFLRTIEPLSAQPFNFPKEFRLTETEALEVSDHYPIEVVFKTQKSRSFAGSSKALCVLPTAFVLNILLLLQVIV</sequence>
<dbReference type="InterPro" id="IPR018057">
    <property type="entry name" value="Deoxyribonuclease-1_AS"/>
</dbReference>
<feature type="transmembrane region" description="Helical" evidence="13">
    <location>
        <begin position="81"/>
        <end position="100"/>
    </location>
</feature>
<evidence type="ECO:0000256" key="9">
    <source>
        <dbReference type="ARBA" id="ARBA00023180"/>
    </source>
</evidence>
<evidence type="ECO:0000256" key="11">
    <source>
        <dbReference type="ARBA" id="ARBA00042003"/>
    </source>
</evidence>
<protein>
    <recommendedName>
        <fullName evidence="10">Deoxyribonuclease-1-like 1</fullName>
    </recommendedName>
    <alternativeName>
        <fullName evidence="12">DNase X</fullName>
    </alternativeName>
    <alternativeName>
        <fullName evidence="11">Deoxyribonuclease I-like 1</fullName>
    </alternativeName>
</protein>
<evidence type="ECO:0000259" key="15">
    <source>
        <dbReference type="Pfam" id="PF03372"/>
    </source>
</evidence>
<dbReference type="PANTHER" id="PTHR11371:SF28">
    <property type="entry name" value="DEOXYRIBONUCLEASE-1-LIKE 1"/>
    <property type="match status" value="1"/>
</dbReference>
<comment type="similarity">
    <text evidence="2">Belongs to the DNase I family.</text>
</comment>
<keyword evidence="3" id="KW-0540">Nuclease</keyword>
<dbReference type="PROSITE" id="PS51257">
    <property type="entry name" value="PROKAR_LIPOPROTEIN"/>
    <property type="match status" value="1"/>
</dbReference>
<keyword evidence="5" id="KW-0255">Endonuclease</keyword>
<keyword evidence="13" id="KW-0472">Membrane</keyword>
<dbReference type="GO" id="GO:0006308">
    <property type="term" value="P:DNA catabolic process"/>
    <property type="evidence" value="ECO:0007669"/>
    <property type="project" value="InterPro"/>
</dbReference>
<evidence type="ECO:0000256" key="1">
    <source>
        <dbReference type="ARBA" id="ARBA00004240"/>
    </source>
</evidence>
<dbReference type="GO" id="GO:0005634">
    <property type="term" value="C:nucleus"/>
    <property type="evidence" value="ECO:0007669"/>
    <property type="project" value="TreeGrafter"/>
</dbReference>
<feature type="domain" description="Endonuclease/exonuclease/phosphatase" evidence="15">
    <location>
        <begin position="182"/>
        <end position="401"/>
    </location>
</feature>
<evidence type="ECO:0000256" key="7">
    <source>
        <dbReference type="ARBA" id="ARBA00022824"/>
    </source>
</evidence>
<evidence type="ECO:0000256" key="2">
    <source>
        <dbReference type="ARBA" id="ARBA00007359"/>
    </source>
</evidence>
<keyword evidence="4 14" id="KW-0732">Signal</keyword>